<name>A0A1V0N2H9_9ARCH</name>
<proteinExistence type="predicted"/>
<keyword evidence="1" id="KW-1133">Transmembrane helix</keyword>
<dbReference type="RefSeq" id="WP_009887404.1">
    <property type="nucleotide sequence ID" value="NZ_CP015363.1"/>
</dbReference>
<gene>
    <name evidence="2" type="ORF">FAD_0383</name>
</gene>
<accession>A0A1V0N2H9</accession>
<feature type="transmembrane region" description="Helical" evidence="1">
    <location>
        <begin position="59"/>
        <end position="80"/>
    </location>
</feature>
<feature type="transmembrane region" description="Helical" evidence="1">
    <location>
        <begin position="92"/>
        <end position="111"/>
    </location>
</feature>
<keyword evidence="3" id="KW-1185">Reference proteome</keyword>
<dbReference type="EMBL" id="CP015363">
    <property type="protein sequence ID" value="ARD84304.1"/>
    <property type="molecule type" value="Genomic_DNA"/>
</dbReference>
<dbReference type="AlphaFoldDB" id="A0A1V0N2H9"/>
<dbReference type="GeneID" id="16025550"/>
<evidence type="ECO:0000313" key="3">
    <source>
        <dbReference type="Proteomes" id="UP000192050"/>
    </source>
</evidence>
<protein>
    <submittedName>
        <fullName evidence="2">Uncharacterized protein</fullName>
    </submittedName>
</protein>
<keyword evidence="1" id="KW-0472">Membrane</keyword>
<feature type="transmembrane region" description="Helical" evidence="1">
    <location>
        <begin position="7"/>
        <end position="29"/>
    </location>
</feature>
<dbReference type="STRING" id="74969.FAD_0383"/>
<dbReference type="KEGG" id="fai:FAD_0383"/>
<evidence type="ECO:0000313" key="2">
    <source>
        <dbReference type="EMBL" id="ARD84304.1"/>
    </source>
</evidence>
<sequence>MDKKSIYLYYYSMIIYLFGSVPFILYAVLIKPIGAMYHEHPFQMVSPVFGNFGVYEEGLLVITLVMVILSIILYAISLMHNRGRHGKISSRTIIAPILLYIFTFAVIGVAVI</sequence>
<keyword evidence="1" id="KW-0812">Transmembrane</keyword>
<organism evidence="2 3">
    <name type="scientific">Ferroplasma acidiphilum</name>
    <dbReference type="NCBI Taxonomy" id="74969"/>
    <lineage>
        <taxon>Archaea</taxon>
        <taxon>Methanobacteriati</taxon>
        <taxon>Thermoplasmatota</taxon>
        <taxon>Thermoplasmata</taxon>
        <taxon>Thermoplasmatales</taxon>
        <taxon>Ferroplasmaceae</taxon>
        <taxon>Ferroplasma</taxon>
    </lineage>
</organism>
<dbReference type="Proteomes" id="UP000192050">
    <property type="component" value="Chromosome"/>
</dbReference>
<reference evidence="2 3" key="1">
    <citation type="submission" date="2011-10" db="EMBL/GenBank/DDBJ databases">
        <title>Metabolic and evolutionary patterns in the extreme acidophile Ferroplasma acidiphilum.</title>
        <authorList>
            <person name="Golyshina O.V."/>
            <person name="Kozyavkin S.A."/>
            <person name="Tatusov R.L."/>
            <person name="Slesarev A.I."/>
            <person name="Golyshin P.N."/>
        </authorList>
    </citation>
    <scope>NUCLEOTIDE SEQUENCE [LARGE SCALE GENOMIC DNA]</scope>
    <source>
        <strain evidence="3">Y</strain>
    </source>
</reference>
<evidence type="ECO:0000256" key="1">
    <source>
        <dbReference type="SAM" id="Phobius"/>
    </source>
</evidence>